<reference evidence="1" key="1">
    <citation type="journal article" date="2021" name="Proc. Natl. Acad. Sci. U.S.A.">
        <title>A Catalog of Tens of Thousands of Viruses from Human Metagenomes Reveals Hidden Associations with Chronic Diseases.</title>
        <authorList>
            <person name="Tisza M.J."/>
            <person name="Buck C.B."/>
        </authorList>
    </citation>
    <scope>NUCLEOTIDE SEQUENCE</scope>
    <source>
        <strain evidence="1">Ct1SN28</strain>
    </source>
</reference>
<name>A0A8S5TRM6_9CAUD</name>
<organism evidence="1">
    <name type="scientific">Siphoviridae sp. ct1SN28</name>
    <dbReference type="NCBI Taxonomy" id="2825308"/>
    <lineage>
        <taxon>Viruses</taxon>
        <taxon>Duplodnaviria</taxon>
        <taxon>Heunggongvirae</taxon>
        <taxon>Uroviricota</taxon>
        <taxon>Caudoviricetes</taxon>
    </lineage>
</organism>
<protein>
    <submittedName>
        <fullName evidence="1">Uncharacterized protein</fullName>
    </submittedName>
</protein>
<evidence type="ECO:0000313" key="1">
    <source>
        <dbReference type="EMBL" id="DAF84843.1"/>
    </source>
</evidence>
<sequence length="92" mass="10868">MNSYLKPRVPEHEFSNFGFRKCKGKYGRCGCYYMLVRADDKVIFASKKILTVLDFSNDDPRIHKDRRYLETDGNSDCVIKDLTEKGFFEEDR</sequence>
<proteinExistence type="predicted"/>
<dbReference type="EMBL" id="BK015910">
    <property type="protein sequence ID" value="DAF84843.1"/>
    <property type="molecule type" value="Genomic_DNA"/>
</dbReference>
<accession>A0A8S5TRM6</accession>